<gene>
    <name evidence="9" type="ORF">ILEXP_LOCUS52823</name>
</gene>
<keyword evidence="4 8" id="KW-0812">Transmembrane</keyword>
<dbReference type="GO" id="GO:0005789">
    <property type="term" value="C:endoplasmic reticulum membrane"/>
    <property type="evidence" value="ECO:0007669"/>
    <property type="project" value="UniProtKB-SubCell"/>
</dbReference>
<comment type="subunit">
    <text evidence="3">Component of the ER membrane protein complex (EMC).</text>
</comment>
<evidence type="ECO:0008006" key="11">
    <source>
        <dbReference type="Google" id="ProtNLM"/>
    </source>
</evidence>
<dbReference type="AlphaFoldDB" id="A0ABC8UNI9"/>
<organism evidence="9 10">
    <name type="scientific">Ilex paraguariensis</name>
    <name type="common">yerba mate</name>
    <dbReference type="NCBI Taxonomy" id="185542"/>
    <lineage>
        <taxon>Eukaryota</taxon>
        <taxon>Viridiplantae</taxon>
        <taxon>Streptophyta</taxon>
        <taxon>Embryophyta</taxon>
        <taxon>Tracheophyta</taxon>
        <taxon>Spermatophyta</taxon>
        <taxon>Magnoliopsida</taxon>
        <taxon>eudicotyledons</taxon>
        <taxon>Gunneridae</taxon>
        <taxon>Pentapetalae</taxon>
        <taxon>asterids</taxon>
        <taxon>campanulids</taxon>
        <taxon>Aquifoliales</taxon>
        <taxon>Aquifoliaceae</taxon>
        <taxon>Ilex</taxon>
    </lineage>
</organism>
<protein>
    <recommendedName>
        <fullName evidence="11">Membrane magnesium transporter</fullName>
    </recommendedName>
</protein>
<dbReference type="PANTHER" id="PTHR21181:SF7">
    <property type="entry name" value="ER MEMBRANE PROTEIN COMPLEX SUBUNIT 5"/>
    <property type="match status" value="1"/>
</dbReference>
<dbReference type="Proteomes" id="UP001642360">
    <property type="component" value="Unassembled WGS sequence"/>
</dbReference>
<evidence type="ECO:0000256" key="5">
    <source>
        <dbReference type="ARBA" id="ARBA00022824"/>
    </source>
</evidence>
<evidence type="ECO:0000256" key="3">
    <source>
        <dbReference type="ARBA" id="ARBA00011276"/>
    </source>
</evidence>
<reference evidence="9 10" key="1">
    <citation type="submission" date="2024-02" db="EMBL/GenBank/DDBJ databases">
        <authorList>
            <person name="Vignale AGUSTIN F."/>
            <person name="Sosa J E."/>
            <person name="Modenutti C."/>
        </authorList>
    </citation>
    <scope>NUCLEOTIDE SEQUENCE [LARGE SCALE GENOMIC DNA]</scope>
</reference>
<evidence type="ECO:0000313" key="9">
    <source>
        <dbReference type="EMBL" id="CAK9182608.1"/>
    </source>
</evidence>
<accession>A0ABC8UNI9</accession>
<evidence type="ECO:0000256" key="8">
    <source>
        <dbReference type="SAM" id="Phobius"/>
    </source>
</evidence>
<name>A0ABC8UNI9_9AQUA</name>
<dbReference type="EMBL" id="CAUOFW020008391">
    <property type="protein sequence ID" value="CAK9182608.1"/>
    <property type="molecule type" value="Genomic_DNA"/>
</dbReference>
<keyword evidence="6 8" id="KW-1133">Transmembrane helix</keyword>
<feature type="transmembrane region" description="Helical" evidence="8">
    <location>
        <begin position="42"/>
        <end position="62"/>
    </location>
</feature>
<dbReference type="Pfam" id="PF10270">
    <property type="entry name" value="MMgT"/>
    <property type="match status" value="1"/>
</dbReference>
<evidence type="ECO:0000256" key="1">
    <source>
        <dbReference type="ARBA" id="ARBA00004477"/>
    </source>
</evidence>
<sequence>MGMGFVVGILGVLIISHAAYCTIQYRAVLKITEEELSRPPINVVMELILGLILCSWAALTVLGKFLSILPDSLENSCMHCLEVAFLLFLVLITLKALIGGKTLLGLPISLF</sequence>
<keyword evidence="5" id="KW-0256">Endoplasmic reticulum</keyword>
<evidence type="ECO:0000256" key="2">
    <source>
        <dbReference type="ARBA" id="ARBA00006109"/>
    </source>
</evidence>
<comment type="similarity">
    <text evidence="2">Belongs to the membrane magnesium transporter (TC 1.A.67) family.</text>
</comment>
<keyword evidence="7 8" id="KW-0472">Membrane</keyword>
<proteinExistence type="inferred from homology"/>
<evidence type="ECO:0000256" key="6">
    <source>
        <dbReference type="ARBA" id="ARBA00022989"/>
    </source>
</evidence>
<dbReference type="InterPro" id="IPR018937">
    <property type="entry name" value="MMgT"/>
</dbReference>
<keyword evidence="10" id="KW-1185">Reference proteome</keyword>
<comment type="caution">
    <text evidence="9">The sequence shown here is derived from an EMBL/GenBank/DDBJ whole genome shotgun (WGS) entry which is preliminary data.</text>
</comment>
<evidence type="ECO:0000256" key="7">
    <source>
        <dbReference type="ARBA" id="ARBA00023136"/>
    </source>
</evidence>
<evidence type="ECO:0000256" key="4">
    <source>
        <dbReference type="ARBA" id="ARBA00022692"/>
    </source>
</evidence>
<dbReference type="PANTHER" id="PTHR21181">
    <property type="match status" value="1"/>
</dbReference>
<feature type="transmembrane region" description="Helical" evidence="8">
    <location>
        <begin position="83"/>
        <end position="104"/>
    </location>
</feature>
<evidence type="ECO:0000313" key="10">
    <source>
        <dbReference type="Proteomes" id="UP001642360"/>
    </source>
</evidence>
<comment type="subcellular location">
    <subcellularLocation>
        <location evidence="1">Endoplasmic reticulum membrane</location>
        <topology evidence="1">Multi-pass membrane protein</topology>
    </subcellularLocation>
</comment>